<feature type="region of interest" description="Disordered" evidence="1">
    <location>
        <begin position="1"/>
        <end position="24"/>
    </location>
</feature>
<keyword evidence="4" id="KW-1185">Reference proteome</keyword>
<reference evidence="3 4" key="1">
    <citation type="journal article" date="2015" name="Stand. Genomic Sci.">
        <title>Genomic Encyclopedia of Bacterial and Archaeal Type Strains, Phase III: the genomes of soil and plant-associated and newly described type strains.</title>
        <authorList>
            <person name="Whitman W.B."/>
            <person name="Woyke T."/>
            <person name="Klenk H.P."/>
            <person name="Zhou Y."/>
            <person name="Lilburn T.G."/>
            <person name="Beck B.J."/>
            <person name="De Vos P."/>
            <person name="Vandamme P."/>
            <person name="Eisen J.A."/>
            <person name="Garrity G."/>
            <person name="Hugenholtz P."/>
            <person name="Kyrpides N.C."/>
        </authorList>
    </citation>
    <scope>NUCLEOTIDE SEQUENCE [LARGE SCALE GENOMIC DNA]</scope>
    <source>
        <strain evidence="3 4">CECT 7306</strain>
    </source>
</reference>
<dbReference type="InParanoid" id="A0A3N1GWW5"/>
<keyword evidence="2" id="KW-0812">Transmembrane</keyword>
<dbReference type="AlphaFoldDB" id="A0A3N1GWW5"/>
<accession>A0A3N1GWW5</accession>
<evidence type="ECO:0000313" key="4">
    <source>
        <dbReference type="Proteomes" id="UP000276232"/>
    </source>
</evidence>
<keyword evidence="2" id="KW-1133">Transmembrane helix</keyword>
<protein>
    <submittedName>
        <fullName evidence="3">Uncharacterized protein</fullName>
    </submittedName>
</protein>
<evidence type="ECO:0000256" key="2">
    <source>
        <dbReference type="SAM" id="Phobius"/>
    </source>
</evidence>
<organism evidence="3 4">
    <name type="scientific">Pseudokineococcus lusitanus</name>
    <dbReference type="NCBI Taxonomy" id="763993"/>
    <lineage>
        <taxon>Bacteria</taxon>
        <taxon>Bacillati</taxon>
        <taxon>Actinomycetota</taxon>
        <taxon>Actinomycetes</taxon>
        <taxon>Kineosporiales</taxon>
        <taxon>Kineosporiaceae</taxon>
        <taxon>Pseudokineococcus</taxon>
    </lineage>
</organism>
<proteinExistence type="predicted"/>
<dbReference type="OrthoDB" id="5117757at2"/>
<feature type="transmembrane region" description="Helical" evidence="2">
    <location>
        <begin position="78"/>
        <end position="98"/>
    </location>
</feature>
<dbReference type="RefSeq" id="WP_123380643.1">
    <property type="nucleotide sequence ID" value="NZ_RJKN01000006.1"/>
</dbReference>
<dbReference type="EMBL" id="RJKN01000006">
    <property type="protein sequence ID" value="ROP34773.1"/>
    <property type="molecule type" value="Genomic_DNA"/>
</dbReference>
<keyword evidence="2" id="KW-0472">Membrane</keyword>
<evidence type="ECO:0000256" key="1">
    <source>
        <dbReference type="SAM" id="MobiDB-lite"/>
    </source>
</evidence>
<evidence type="ECO:0000313" key="3">
    <source>
        <dbReference type="EMBL" id="ROP34773.1"/>
    </source>
</evidence>
<sequence>MTHDDDLAADDAGAPAEDDALRARLRAADPARGLPPLGAEEVAGLVGRVVAEGPGGDLRDGAGDELAVRRARRLPRRAVVALAGVAAAGVVAVAALTASGGLGGGSTVELAAADGAGPAVACAPVDVAALRTVGTAFEARAVEVADGRAVLEVTDVYAGDLVADGDEVVVPQADPDAGPVDGGPLPVTAGGTYLVATTPVGDGPGGAQQIAPCGLSGPDDPALRALYEEAFRAG</sequence>
<comment type="caution">
    <text evidence="3">The sequence shown here is derived from an EMBL/GenBank/DDBJ whole genome shotgun (WGS) entry which is preliminary data.</text>
</comment>
<name>A0A3N1GWW5_9ACTN</name>
<gene>
    <name evidence="3" type="ORF">EDC03_2595</name>
</gene>
<dbReference type="Proteomes" id="UP000276232">
    <property type="component" value="Unassembled WGS sequence"/>
</dbReference>